<feature type="non-terminal residue" evidence="1">
    <location>
        <position position="1"/>
    </location>
</feature>
<dbReference type="Proteomes" id="UP000242287">
    <property type="component" value="Unassembled WGS sequence"/>
</dbReference>
<dbReference type="CDD" id="cd00303">
    <property type="entry name" value="retropepsin_like"/>
    <property type="match status" value="1"/>
</dbReference>
<sequence length="164" mass="18085">TRKDCDDIPAGSILVDDPVLQYLRTQPGDKAGSKLVCVAEESHALRSVFPTINKTGVVELLLDGGSQIVSMSKEVAQQLGICWDPSIVIHMQSANRQLDKTLGLAKNMPFRFGDIPIYLQVHIIRNPAYKVLLGRPFYAITESEIKNAKDRGQLITLTNPNTGR</sequence>
<name>A0A2A9NAV3_9AGAR</name>
<accession>A0A2A9NAV3</accession>
<dbReference type="Gene3D" id="2.40.70.10">
    <property type="entry name" value="Acid Proteases"/>
    <property type="match status" value="1"/>
</dbReference>
<dbReference type="InterPro" id="IPR021109">
    <property type="entry name" value="Peptidase_aspartic_dom_sf"/>
</dbReference>
<dbReference type="OrthoDB" id="3048530at2759"/>
<evidence type="ECO:0000313" key="2">
    <source>
        <dbReference type="Proteomes" id="UP000242287"/>
    </source>
</evidence>
<evidence type="ECO:0000313" key="1">
    <source>
        <dbReference type="EMBL" id="PFH46444.1"/>
    </source>
</evidence>
<dbReference type="EMBL" id="KZ302192">
    <property type="protein sequence ID" value="PFH46444.1"/>
    <property type="molecule type" value="Genomic_DNA"/>
</dbReference>
<keyword evidence="2" id="KW-1185">Reference proteome</keyword>
<dbReference type="SUPFAM" id="SSF50630">
    <property type="entry name" value="Acid proteases"/>
    <property type="match status" value="1"/>
</dbReference>
<evidence type="ECO:0008006" key="3">
    <source>
        <dbReference type="Google" id="ProtNLM"/>
    </source>
</evidence>
<protein>
    <recommendedName>
        <fullName evidence="3">Aspartic peptidase DDI1-type domain-containing protein</fullName>
    </recommendedName>
</protein>
<gene>
    <name evidence="1" type="ORF">AMATHDRAFT_154978</name>
</gene>
<proteinExistence type="predicted"/>
<organism evidence="1 2">
    <name type="scientific">Amanita thiersii Skay4041</name>
    <dbReference type="NCBI Taxonomy" id="703135"/>
    <lineage>
        <taxon>Eukaryota</taxon>
        <taxon>Fungi</taxon>
        <taxon>Dikarya</taxon>
        <taxon>Basidiomycota</taxon>
        <taxon>Agaricomycotina</taxon>
        <taxon>Agaricomycetes</taxon>
        <taxon>Agaricomycetidae</taxon>
        <taxon>Agaricales</taxon>
        <taxon>Pluteineae</taxon>
        <taxon>Amanitaceae</taxon>
        <taxon>Amanita</taxon>
    </lineage>
</organism>
<dbReference type="STRING" id="703135.A0A2A9NAV3"/>
<dbReference type="AlphaFoldDB" id="A0A2A9NAV3"/>
<reference evidence="1 2" key="1">
    <citation type="submission" date="2014-02" db="EMBL/GenBank/DDBJ databases">
        <title>Transposable element dynamics among asymbiotic and ectomycorrhizal Amanita fungi.</title>
        <authorList>
            <consortium name="DOE Joint Genome Institute"/>
            <person name="Hess J."/>
            <person name="Skrede I."/>
            <person name="Wolfe B."/>
            <person name="LaButti K."/>
            <person name="Ohm R.A."/>
            <person name="Grigoriev I.V."/>
            <person name="Pringle A."/>
        </authorList>
    </citation>
    <scope>NUCLEOTIDE SEQUENCE [LARGE SCALE GENOMIC DNA]</scope>
    <source>
        <strain evidence="1 2">SKay4041</strain>
    </source>
</reference>